<organism evidence="3 4">
    <name type="scientific">Vitis rotundifolia</name>
    <name type="common">Muscadine grape</name>
    <dbReference type="NCBI Taxonomy" id="103349"/>
    <lineage>
        <taxon>Eukaryota</taxon>
        <taxon>Viridiplantae</taxon>
        <taxon>Streptophyta</taxon>
        <taxon>Embryophyta</taxon>
        <taxon>Tracheophyta</taxon>
        <taxon>Spermatophyta</taxon>
        <taxon>Magnoliopsida</taxon>
        <taxon>eudicotyledons</taxon>
        <taxon>Gunneridae</taxon>
        <taxon>Pentapetalae</taxon>
        <taxon>rosids</taxon>
        <taxon>Vitales</taxon>
        <taxon>Vitaceae</taxon>
        <taxon>Viteae</taxon>
        <taxon>Vitis</taxon>
    </lineage>
</organism>
<evidence type="ECO:0000256" key="1">
    <source>
        <dbReference type="SAM" id="Phobius"/>
    </source>
</evidence>
<name>A0AA38Z3F4_VITRO</name>
<feature type="domain" description="Glycosyl transferase CAP10" evidence="2">
    <location>
        <begin position="157"/>
        <end position="404"/>
    </location>
</feature>
<evidence type="ECO:0000259" key="2">
    <source>
        <dbReference type="SMART" id="SM00672"/>
    </source>
</evidence>
<dbReference type="InterPro" id="IPR006598">
    <property type="entry name" value="CAP10"/>
</dbReference>
<sequence>MINCIFCSTLASIYVLNFFILTFNIFFILVFSSKFFSYQNSSPNTKNPRIFPKILVNCTIGSMAQACPANHPATSVTGKLSAEACPEYFRWIHEDLRPWKRTGISRFAVESAKGDADFRLVIVNGKAYVEQYKKSFQTRDLFTMWGILQLLKLYPNRLPDLDLMFQCDDRPVIQKRDYRGFRSPPALFRYSKDDLTYDIVFPDWTFWGWAETNVKPWRSILEEIKEGNKRIEWRDRVPYAYWRGSPYVAPTRVDLLKCNVSEREDWNVRLYSQNWEKGSNGGFKNSNLADQCTHRYKIYVEGWGWSVSEKYILACDSMTLLIKPYHHDFFTRSMVPLLHYWPIRPRNKCRDLKFAVEWGNTHPEKAQEIGKAGSNFIHEELKMDFVYDYMFHLLNEYSKLLKFKPAVPPGAVELCLETVDCSADVVLQKFVMESMVTSPSDSAPCSMPPPYSPEALRAFLNKKENLTRQVEMWGDAYWENQKKQL</sequence>
<dbReference type="Proteomes" id="UP001168098">
    <property type="component" value="Unassembled WGS sequence"/>
</dbReference>
<gene>
    <name evidence="3" type="ORF">PVL29_020414</name>
</gene>
<dbReference type="SMART" id="SM00672">
    <property type="entry name" value="CAP10"/>
    <property type="match status" value="1"/>
</dbReference>
<dbReference type="EMBL" id="JARBHA010000015">
    <property type="protein sequence ID" value="KAJ9681530.1"/>
    <property type="molecule type" value="Genomic_DNA"/>
</dbReference>
<keyword evidence="1" id="KW-0472">Membrane</keyword>
<evidence type="ECO:0000313" key="3">
    <source>
        <dbReference type="EMBL" id="KAJ9681530.1"/>
    </source>
</evidence>
<dbReference type="Pfam" id="PF05686">
    <property type="entry name" value="Glyco_transf_90"/>
    <property type="match status" value="1"/>
</dbReference>
<dbReference type="PANTHER" id="PTHR12203:SF74">
    <property type="entry name" value="GLYCOSYLTRANSFERASE"/>
    <property type="match status" value="1"/>
</dbReference>
<proteinExistence type="predicted"/>
<keyword evidence="1" id="KW-1133">Transmembrane helix</keyword>
<keyword evidence="4" id="KW-1185">Reference proteome</keyword>
<evidence type="ECO:0000313" key="4">
    <source>
        <dbReference type="Proteomes" id="UP001168098"/>
    </source>
</evidence>
<keyword evidence="1" id="KW-0812">Transmembrane</keyword>
<accession>A0AA38Z3F4</accession>
<dbReference type="AlphaFoldDB" id="A0AA38Z3F4"/>
<comment type="caution">
    <text evidence="3">The sequence shown here is derived from an EMBL/GenBank/DDBJ whole genome shotgun (WGS) entry which is preliminary data.</text>
</comment>
<dbReference type="PANTHER" id="PTHR12203">
    <property type="entry name" value="KDEL LYS-ASP-GLU-LEU CONTAINING - RELATED"/>
    <property type="match status" value="1"/>
</dbReference>
<protein>
    <recommendedName>
        <fullName evidence="2">Glycosyl transferase CAP10 domain-containing protein</fullName>
    </recommendedName>
</protein>
<feature type="transmembrane region" description="Helical" evidence="1">
    <location>
        <begin position="12"/>
        <end position="31"/>
    </location>
</feature>
<dbReference type="InterPro" id="IPR051091">
    <property type="entry name" value="O-Glucosyltr/Glycosyltrsf_90"/>
</dbReference>
<reference evidence="3 4" key="1">
    <citation type="journal article" date="2023" name="BMC Biotechnol.">
        <title>Vitis rotundifolia cv Carlos genome sequencing.</title>
        <authorList>
            <person name="Huff M."/>
            <person name="Hulse-Kemp A."/>
            <person name="Scheffler B."/>
            <person name="Youngblood R."/>
            <person name="Simpson S."/>
            <person name="Babiker E."/>
            <person name="Staton M."/>
        </authorList>
    </citation>
    <scope>NUCLEOTIDE SEQUENCE [LARGE SCALE GENOMIC DNA]</scope>
    <source>
        <tissue evidence="3">Leaf</tissue>
    </source>
</reference>